<feature type="domain" description="Glycosyl transferase family 1" evidence="1">
    <location>
        <begin position="206"/>
        <end position="377"/>
    </location>
</feature>
<organism evidence="3 4">
    <name type="scientific">Fictibacillus iocasae</name>
    <dbReference type="NCBI Taxonomy" id="2715437"/>
    <lineage>
        <taxon>Bacteria</taxon>
        <taxon>Bacillati</taxon>
        <taxon>Bacillota</taxon>
        <taxon>Bacilli</taxon>
        <taxon>Bacillales</taxon>
        <taxon>Fictibacillaceae</taxon>
        <taxon>Fictibacillus</taxon>
    </lineage>
</organism>
<sequence length="413" mass="46245">MKKYVLMISDHGDPLAKLGGSQAGGQNNYVRQLALSLEKRGWTVDVATHWCDKNAPQVEAFGERSRVIRIMAGYKGFVSKNELFEMMPAFFKEMEEILPLDQYDLIHSHYWISGILARQLRRKYNIPFIHTSHSLGIARQKATGEADERRLSYEKGILRSANRVIATTDNEKKLIYEFVKQPAPVDIIPIGVSPAFKPYPQKNVRQELGITGQNIVYAGRLEETKGVKTLLHAFRYLVKVGDLPEGTKLYLIGGDRDQIDSDGMPVHEEYRALVKGLEHKVTFLGPKNQEELALYFSAATCSVVPSYYESFGMVAAEAQACGCPVIASRVGGLQDVVAEGETGLLVRPNDVEDLALTLEILLQNELITSRLGKQAARRADHVFRWPAIAQKIETSYKEVLSHAAKKRFTSSSY</sequence>
<dbReference type="PANTHER" id="PTHR45947:SF3">
    <property type="entry name" value="SULFOQUINOVOSYL TRANSFERASE SQD2"/>
    <property type="match status" value="1"/>
</dbReference>
<dbReference type="Proteomes" id="UP001596549">
    <property type="component" value="Unassembled WGS sequence"/>
</dbReference>
<dbReference type="InterPro" id="IPR001296">
    <property type="entry name" value="Glyco_trans_1"/>
</dbReference>
<dbReference type="SUPFAM" id="SSF53756">
    <property type="entry name" value="UDP-Glycosyltransferase/glycogen phosphorylase"/>
    <property type="match status" value="1"/>
</dbReference>
<protein>
    <submittedName>
        <fullName evidence="3">Glycosyltransferase</fullName>
        <ecNumber evidence="3">2.4.-.-</ecNumber>
    </submittedName>
</protein>
<dbReference type="InterPro" id="IPR028098">
    <property type="entry name" value="Glyco_trans_4-like_N"/>
</dbReference>
<dbReference type="Pfam" id="PF00534">
    <property type="entry name" value="Glycos_transf_1"/>
    <property type="match status" value="1"/>
</dbReference>
<dbReference type="InterPro" id="IPR050194">
    <property type="entry name" value="Glycosyltransferase_grp1"/>
</dbReference>
<dbReference type="Pfam" id="PF13439">
    <property type="entry name" value="Glyco_transf_4"/>
    <property type="match status" value="1"/>
</dbReference>
<dbReference type="EMBL" id="JBHTCP010000011">
    <property type="protein sequence ID" value="MFC7371147.1"/>
    <property type="molecule type" value="Genomic_DNA"/>
</dbReference>
<dbReference type="EC" id="2.4.-.-" evidence="3"/>
<accession>A0ABW2NKF2</accession>
<evidence type="ECO:0000259" key="1">
    <source>
        <dbReference type="Pfam" id="PF00534"/>
    </source>
</evidence>
<dbReference type="GO" id="GO:0016757">
    <property type="term" value="F:glycosyltransferase activity"/>
    <property type="evidence" value="ECO:0007669"/>
    <property type="project" value="UniProtKB-KW"/>
</dbReference>
<comment type="caution">
    <text evidence="3">The sequence shown here is derived from an EMBL/GenBank/DDBJ whole genome shotgun (WGS) entry which is preliminary data.</text>
</comment>
<name>A0ABW2NKF2_9BACL</name>
<feature type="domain" description="Glycosyltransferase subfamily 4-like N-terminal" evidence="2">
    <location>
        <begin position="24"/>
        <end position="195"/>
    </location>
</feature>
<evidence type="ECO:0000313" key="3">
    <source>
        <dbReference type="EMBL" id="MFC7371147.1"/>
    </source>
</evidence>
<evidence type="ECO:0000259" key="2">
    <source>
        <dbReference type="Pfam" id="PF13439"/>
    </source>
</evidence>
<keyword evidence="3" id="KW-0328">Glycosyltransferase</keyword>
<reference evidence="4" key="1">
    <citation type="journal article" date="2019" name="Int. J. Syst. Evol. Microbiol.">
        <title>The Global Catalogue of Microorganisms (GCM) 10K type strain sequencing project: providing services to taxonomists for standard genome sequencing and annotation.</title>
        <authorList>
            <consortium name="The Broad Institute Genomics Platform"/>
            <consortium name="The Broad Institute Genome Sequencing Center for Infectious Disease"/>
            <person name="Wu L."/>
            <person name="Ma J."/>
        </authorList>
    </citation>
    <scope>NUCLEOTIDE SEQUENCE [LARGE SCALE GENOMIC DNA]</scope>
    <source>
        <strain evidence="4">NBRC 106396</strain>
    </source>
</reference>
<dbReference type="PANTHER" id="PTHR45947">
    <property type="entry name" value="SULFOQUINOVOSYL TRANSFERASE SQD2"/>
    <property type="match status" value="1"/>
</dbReference>
<gene>
    <name evidence="3" type="ORF">ACFQPF_05620</name>
</gene>
<proteinExistence type="predicted"/>
<dbReference type="Gene3D" id="3.40.50.2000">
    <property type="entry name" value="Glycogen Phosphorylase B"/>
    <property type="match status" value="2"/>
</dbReference>
<keyword evidence="3" id="KW-0808">Transferase</keyword>
<dbReference type="RefSeq" id="WP_379747434.1">
    <property type="nucleotide sequence ID" value="NZ_JBHTCP010000011.1"/>
</dbReference>
<keyword evidence="4" id="KW-1185">Reference proteome</keyword>
<evidence type="ECO:0000313" key="4">
    <source>
        <dbReference type="Proteomes" id="UP001596549"/>
    </source>
</evidence>